<dbReference type="EMBL" id="MZ616364">
    <property type="protein sequence ID" value="QYC51662.1"/>
    <property type="molecule type" value="Genomic_DNA"/>
</dbReference>
<proteinExistence type="predicted"/>
<accession>A0AAE7WBT3</accession>
<protein>
    <submittedName>
        <fullName evidence="1">Uncharacterized protein</fullName>
    </submittedName>
</protein>
<gene>
    <name evidence="1" type="ORF">key_171</name>
</gene>
<reference evidence="2" key="1">
    <citation type="journal article" date="2023" name="Virus Res">
        <title>Broad-host-range lytic Erwinia phage Key with exopolysaccharide degrading activity.</title>
        <authorList>
            <person name="Zlatohurska M."/>
            <person name="Gorb T."/>
            <person name="Romaniuk L."/>
            <person name="Shenderovska N."/>
            <person name="Faidiuk Y."/>
            <person name="Zhuminska G."/>
            <person name="Hubar Y."/>
            <person name="Hubar O."/>
            <person name="Kropinski A.M."/>
            <person name="Kushkina A."/>
            <person name="Tovkach F."/>
        </authorList>
    </citation>
    <scope>NUCLEOTIDE SEQUENCE [LARGE SCALE GENOMIC DNA]</scope>
</reference>
<name>A0AAE7WBT3_9CAUD</name>
<evidence type="ECO:0000313" key="1">
    <source>
        <dbReference type="EMBL" id="QYC51662.1"/>
    </source>
</evidence>
<dbReference type="Proteomes" id="UP001215551">
    <property type="component" value="Segment"/>
</dbReference>
<keyword evidence="2" id="KW-1185">Reference proteome</keyword>
<evidence type="ECO:0000313" key="2">
    <source>
        <dbReference type="Proteomes" id="UP001215551"/>
    </source>
</evidence>
<sequence>MTRKEHKEMLLLMRTRFIMVSQSAGEWFGFELANEFGKGFYKKFKESQQKVLAN</sequence>
<organism evidence="1 2">
    <name type="scientific">Erwinia phage KEY</name>
    <dbReference type="NCBI Taxonomy" id="2821255"/>
    <lineage>
        <taxon>Viruses</taxon>
        <taxon>Duplodnaviria</taxon>
        <taxon>Heunggongvirae</taxon>
        <taxon>Uroviricota</taxon>
        <taxon>Caudoviricetes</taxon>
        <taxon>Demerecviridae</taxon>
        <taxon>Keyvirus</taxon>
        <taxon>Keyvirus key</taxon>
    </lineage>
</organism>